<dbReference type="InterPro" id="IPR051553">
    <property type="entry name" value="Ran_GTPase-activating"/>
</dbReference>
<sequence length="1711" mass="181396">MLDVNVPKVWGLTTDSQANSYIVGTNTIETTGEKQSLLVKYNANGNVLWGKSLGEPASQTGGGAVSANTLANGALGILVTANGTVWSWGENFAGQLGDGTTINKTTPFLFSASGVWNDFNVTTDKRAGIKIDGSLWAWGDNYAGVLATGDNNPTSSPIDVSAGASWRNVYISLYGSHMHAIKTDGTLWGCGYNFDGELGSNDTYNYSSFVEVAGGGTWKSVAPGSYHTLAIKSDNSLWVCGYNDMGQLGTNDGANRSSPVTTIAGGNNWAKAYAADRVSAAIKTDGTLWTWGSNALGMLGIGNDVNSSSPSTTAGGGSTWSEVTIGNQYMVAVKTDGTLWSWGDNYFGQLGDNTNTPKSSPIQVGTDINWKDVSAFNYTSGAIKTDDTLWTWGYNVEALAQVAASPLLVPTQVQSPSANLIYHVEGISVKSDTNDIVVGGNYSSNGSLKDIVLAKYDSAGSLLWKKTKADADSYSFNLTDITVDASHNVIAVTESTSINYPVTLMKFDQNGNEIGVIGISNYSNTSYFNAVTSISAGRMISAAIKDDGTLWTWGRVGANNWNDGYNTILIKSSPVTLIGGGTTWSQVSCSYGYEAAAVKTDGTVWKWRVDDLTPTSFIAGNDWAQVEISSSNATFGGIKTDNSLWTWGVDAYGQLGHNTQLDTLSPVSVSGGGTWSQVSFGYQHSTGIKTDGSLWTWGRNTHGALGDGTTINKSSPNSIAGGGNDWSQVSSSWFYNGAIKTDGSLWSWGNNYDGQLGTNDGVNYSSPVNIVLGSTWNQVSVRSDQSQHSSAAIKTDGSLWTWGYSHGGPISDGSLYSSPISVDTPAGKTWNTLALSSVNLFAVNTDGILWASGGNLFGETGTLVPGNPIDKLTQLSYYNSYNISNPHVASSSTNDYYIVSDLNVKGSDNGLNLTRSTSDGIVDLMKNIYFEDDVMQLPVPSIVGYVYGNSTYTVENTGIAIDLSDNVYISATIQRKMNYLTEGPSLDANSYYQVLTKTDSTGNLLWQRFMSQANGGFANVAFGGKGLSTDSNNNVYINMTSKDSTTNNYITFPVFVKFNSSGVQQYQRGVTSVNYDTLTVEASPYGIDLDSDGSLIITADYQESTANLVPLTYKVPNDGTLTGQYGNVSVVLETSTPITANLLGEIAVANPVEWQDFGISEGFAAGIKLDGTIWSWGENGFGQLGNDSNLFTRSPVTLAGGGTWSKISVGVNHVAAIKSDGSLWTWGSDTYRQLGDGDGYNAGRSSPGTTSGGGTDWQSISAGAYITAAIKSDGTLWTWGSGASGALGSNAITYRSSPETTVGGGTTWSKISAGQGHMSAIKLDGSLWTWGRDDYGQLGHGTTVNRSSPITVAGGGSWVRVHSGLGATAAIKSDGSLWTWGEDSTAGRRSSPATVISGGGTTWSDVAITYKRGSAIKSDGSLWVWGDNVNNLNTIGDGSTINQINPVLAFGGSSNWSNVYQALSAHNAALKTDNVVRIWGYNSSILNSSIPAVYDYNTIKYFPDTGDNDDGYWELSLPWNIDYNGGEYASVFVGTNSYLTFNAGSVVNGGFSSTNPPLDKILISANNNSVQRIFQGTSGTAPNRIYRIRFEGTTGTNIGLVGTTDLNWEAVFYENSVSRIDIQFANTPLTTTGVYSTNKLLANMSTLGNRLEHLSHAVPRFEYFGTDLDIISANLSTDVGAQPSASLTLIDGIGMNTDTVIDYNEIVTSIG</sequence>
<dbReference type="GO" id="GO:0005085">
    <property type="term" value="F:guanyl-nucleotide exchange factor activity"/>
    <property type="evidence" value="ECO:0007669"/>
    <property type="project" value="TreeGrafter"/>
</dbReference>
<accession>A0A6J5KVP4</accession>
<dbReference type="InterPro" id="IPR009091">
    <property type="entry name" value="RCC1/BLIP-II"/>
</dbReference>
<dbReference type="EMBL" id="LR796178">
    <property type="protein sequence ID" value="CAB4124290.1"/>
    <property type="molecule type" value="Genomic_DNA"/>
</dbReference>
<organism evidence="1">
    <name type="scientific">uncultured Caudovirales phage</name>
    <dbReference type="NCBI Taxonomy" id="2100421"/>
    <lineage>
        <taxon>Viruses</taxon>
        <taxon>Duplodnaviria</taxon>
        <taxon>Heunggongvirae</taxon>
        <taxon>Uroviricota</taxon>
        <taxon>Caudoviricetes</taxon>
        <taxon>Peduoviridae</taxon>
        <taxon>Maltschvirus</taxon>
        <taxon>Maltschvirus maltsch</taxon>
    </lineage>
</organism>
<dbReference type="Gene3D" id="2.130.10.30">
    <property type="entry name" value="Regulator of chromosome condensation 1/beta-lactamase-inhibitor protein II"/>
    <property type="match status" value="7"/>
</dbReference>
<protein>
    <submittedName>
        <fullName evidence="1">Regulator of chromosome condensation, RCC1</fullName>
    </submittedName>
</protein>
<proteinExistence type="predicted"/>
<name>A0A6J5KVP4_9CAUD</name>
<gene>
    <name evidence="1" type="ORF">UFOVP49_128</name>
</gene>
<dbReference type="PRINTS" id="PR00633">
    <property type="entry name" value="RCCNDNSATION"/>
</dbReference>
<dbReference type="SUPFAM" id="SSF50985">
    <property type="entry name" value="RCC1/BLIP-II"/>
    <property type="match status" value="3"/>
</dbReference>
<dbReference type="Pfam" id="PF13540">
    <property type="entry name" value="RCC1_2"/>
    <property type="match status" value="1"/>
</dbReference>
<dbReference type="PANTHER" id="PTHR45982">
    <property type="entry name" value="REGULATOR OF CHROMOSOME CONDENSATION"/>
    <property type="match status" value="1"/>
</dbReference>
<dbReference type="Pfam" id="PF00415">
    <property type="entry name" value="RCC1"/>
    <property type="match status" value="10"/>
</dbReference>
<reference evidence="1" key="1">
    <citation type="submission" date="2020-04" db="EMBL/GenBank/DDBJ databases">
        <authorList>
            <person name="Chiriac C."/>
            <person name="Salcher M."/>
            <person name="Ghai R."/>
            <person name="Kavagutti S V."/>
        </authorList>
    </citation>
    <scope>NUCLEOTIDE SEQUENCE</scope>
</reference>
<dbReference type="PANTHER" id="PTHR45982:SF1">
    <property type="entry name" value="REGULATOR OF CHROMOSOME CONDENSATION"/>
    <property type="match status" value="1"/>
</dbReference>
<evidence type="ECO:0000313" key="1">
    <source>
        <dbReference type="EMBL" id="CAB4124290.1"/>
    </source>
</evidence>
<dbReference type="PROSITE" id="PS50012">
    <property type="entry name" value="RCC1_3"/>
    <property type="match status" value="11"/>
</dbReference>
<dbReference type="InterPro" id="IPR000408">
    <property type="entry name" value="Reg_chr_condens"/>
</dbReference>